<keyword evidence="5" id="KW-0238">DNA-binding</keyword>
<dbReference type="PROSITE" id="PS50865">
    <property type="entry name" value="ZF_MYND_2"/>
    <property type="match status" value="1"/>
</dbReference>
<dbReference type="OrthoDB" id="5282002at2759"/>
<evidence type="ECO:0000256" key="5">
    <source>
        <dbReference type="ARBA" id="ARBA00023125"/>
    </source>
</evidence>
<dbReference type="HOGENOM" id="CLU_1305976_0_0_1"/>
<dbReference type="KEGG" id="dpx:DAPPUDRAFT_302174"/>
<dbReference type="Gene3D" id="6.10.140.2220">
    <property type="match status" value="1"/>
</dbReference>
<evidence type="ECO:0000313" key="10">
    <source>
        <dbReference type="EMBL" id="EFX62041.1"/>
    </source>
</evidence>
<protein>
    <recommendedName>
        <fullName evidence="9">MYND-type domain-containing protein</fullName>
    </recommendedName>
</protein>
<keyword evidence="1" id="KW-0479">Metal-binding</keyword>
<proteinExistence type="predicted"/>
<keyword evidence="4" id="KW-0805">Transcription regulation</keyword>
<evidence type="ECO:0000313" key="11">
    <source>
        <dbReference type="Proteomes" id="UP000000305"/>
    </source>
</evidence>
<dbReference type="EMBL" id="GL733875">
    <property type="protein sequence ID" value="EFX62041.1"/>
    <property type="molecule type" value="Genomic_DNA"/>
</dbReference>
<evidence type="ECO:0000259" key="9">
    <source>
        <dbReference type="PROSITE" id="PS50865"/>
    </source>
</evidence>
<evidence type="ECO:0000256" key="2">
    <source>
        <dbReference type="ARBA" id="ARBA00022771"/>
    </source>
</evidence>
<keyword evidence="2 8" id="KW-0863">Zinc-finger</keyword>
<evidence type="ECO:0000256" key="7">
    <source>
        <dbReference type="ARBA" id="ARBA00023242"/>
    </source>
</evidence>
<dbReference type="AlphaFoldDB" id="E9I1T9"/>
<evidence type="ECO:0000256" key="8">
    <source>
        <dbReference type="PROSITE-ProRule" id="PRU00134"/>
    </source>
</evidence>
<dbReference type="SUPFAM" id="SSF144232">
    <property type="entry name" value="HIT/MYND zinc finger-like"/>
    <property type="match status" value="1"/>
</dbReference>
<accession>E9I1T9</accession>
<keyword evidence="11" id="KW-1185">Reference proteome</keyword>
<keyword evidence="3" id="KW-0862">Zinc</keyword>
<dbReference type="GO" id="GO:0003677">
    <property type="term" value="F:DNA binding"/>
    <property type="evidence" value="ECO:0007669"/>
    <property type="project" value="UniProtKB-KW"/>
</dbReference>
<reference evidence="10 11" key="1">
    <citation type="journal article" date="2011" name="Science">
        <title>The ecoresponsive genome of Daphnia pulex.</title>
        <authorList>
            <person name="Colbourne J.K."/>
            <person name="Pfrender M.E."/>
            <person name="Gilbert D."/>
            <person name="Thomas W.K."/>
            <person name="Tucker A."/>
            <person name="Oakley T.H."/>
            <person name="Tokishita S."/>
            <person name="Aerts A."/>
            <person name="Arnold G.J."/>
            <person name="Basu M.K."/>
            <person name="Bauer D.J."/>
            <person name="Caceres C.E."/>
            <person name="Carmel L."/>
            <person name="Casola C."/>
            <person name="Choi J.H."/>
            <person name="Detter J.C."/>
            <person name="Dong Q."/>
            <person name="Dusheyko S."/>
            <person name="Eads B.D."/>
            <person name="Frohlich T."/>
            <person name="Geiler-Samerotte K.A."/>
            <person name="Gerlach D."/>
            <person name="Hatcher P."/>
            <person name="Jogdeo S."/>
            <person name="Krijgsveld J."/>
            <person name="Kriventseva E.V."/>
            <person name="Kultz D."/>
            <person name="Laforsch C."/>
            <person name="Lindquist E."/>
            <person name="Lopez J."/>
            <person name="Manak J.R."/>
            <person name="Muller J."/>
            <person name="Pangilinan J."/>
            <person name="Patwardhan R.P."/>
            <person name="Pitluck S."/>
            <person name="Pritham E.J."/>
            <person name="Rechtsteiner A."/>
            <person name="Rho M."/>
            <person name="Rogozin I.B."/>
            <person name="Sakarya O."/>
            <person name="Salamov A."/>
            <person name="Schaack S."/>
            <person name="Shapiro H."/>
            <person name="Shiga Y."/>
            <person name="Skalitzky C."/>
            <person name="Smith Z."/>
            <person name="Souvorov A."/>
            <person name="Sung W."/>
            <person name="Tang Z."/>
            <person name="Tsuchiya D."/>
            <person name="Tu H."/>
            <person name="Vos H."/>
            <person name="Wang M."/>
            <person name="Wolf Y.I."/>
            <person name="Yamagata H."/>
            <person name="Yamada T."/>
            <person name="Ye Y."/>
            <person name="Shaw J.R."/>
            <person name="Andrews J."/>
            <person name="Crease T.J."/>
            <person name="Tang H."/>
            <person name="Lucas S.M."/>
            <person name="Robertson H.M."/>
            <person name="Bork P."/>
            <person name="Koonin E.V."/>
            <person name="Zdobnov E.M."/>
            <person name="Grigoriev I.V."/>
            <person name="Lynch M."/>
            <person name="Boore J.L."/>
        </authorList>
    </citation>
    <scope>NUCLEOTIDE SEQUENCE [LARGE SCALE GENOMIC DNA]</scope>
</reference>
<evidence type="ECO:0000256" key="6">
    <source>
        <dbReference type="ARBA" id="ARBA00023163"/>
    </source>
</evidence>
<name>E9I1T9_DAPPU</name>
<evidence type="ECO:0000256" key="3">
    <source>
        <dbReference type="ARBA" id="ARBA00022833"/>
    </source>
</evidence>
<evidence type="ECO:0000256" key="4">
    <source>
        <dbReference type="ARBA" id="ARBA00023015"/>
    </source>
</evidence>
<keyword evidence="7" id="KW-0539">Nucleus</keyword>
<gene>
    <name evidence="10" type="ORF">DAPPUDRAFT_302174</name>
</gene>
<dbReference type="PANTHER" id="PTHR10237:SF1">
    <property type="entry name" value="DEFORMED EPIDERMAL AUTOREGULATORY FACTOR 1 HOMOLOG"/>
    <property type="match status" value="1"/>
</dbReference>
<evidence type="ECO:0000256" key="1">
    <source>
        <dbReference type="ARBA" id="ARBA00022723"/>
    </source>
</evidence>
<organism evidence="10 11">
    <name type="scientific">Daphnia pulex</name>
    <name type="common">Water flea</name>
    <dbReference type="NCBI Taxonomy" id="6669"/>
    <lineage>
        <taxon>Eukaryota</taxon>
        <taxon>Metazoa</taxon>
        <taxon>Ecdysozoa</taxon>
        <taxon>Arthropoda</taxon>
        <taxon>Crustacea</taxon>
        <taxon>Branchiopoda</taxon>
        <taxon>Diplostraca</taxon>
        <taxon>Cladocera</taxon>
        <taxon>Anomopoda</taxon>
        <taxon>Daphniidae</taxon>
        <taxon>Daphnia</taxon>
    </lineage>
</organism>
<dbReference type="PANTHER" id="PTHR10237">
    <property type="entry name" value="DEFORMED EPIDERMAL AUTOREGULATORY FACTOR 1 HOMOLOG SUPPRESSIN"/>
    <property type="match status" value="1"/>
</dbReference>
<dbReference type="GO" id="GO:0008270">
    <property type="term" value="F:zinc ion binding"/>
    <property type="evidence" value="ECO:0007669"/>
    <property type="project" value="UniProtKB-KW"/>
</dbReference>
<dbReference type="InterPro" id="IPR024119">
    <property type="entry name" value="TF_DEAF-1"/>
</dbReference>
<dbReference type="Proteomes" id="UP000000305">
    <property type="component" value="Unassembled WGS sequence"/>
</dbReference>
<keyword evidence="6" id="KW-0804">Transcription</keyword>
<dbReference type="PhylomeDB" id="E9I1T9"/>
<dbReference type="STRING" id="6669.E9I1T9"/>
<dbReference type="Pfam" id="PF01753">
    <property type="entry name" value="zf-MYND"/>
    <property type="match status" value="1"/>
</dbReference>
<sequence length="211" mass="24290">MEKFPLNVVRRVMIVLFLDPSLPRYVTIQRKNAPTPDWFFLVHRPVSTTSTSKPFLLLSAFDFRLAKKLVADGKWCHKKFVENLKRDSSANEKVTIIPINTTEDSQLLRFVLRLNRLKITPSTWQKENLSLGENSPWMATFVSPLYSDNPLLDVESADASNSTTNDNNCCAACKKVSQSLKRCSRCRSTVYCCEECQRQHWAQHKMDCKKV</sequence>
<dbReference type="InterPro" id="IPR002893">
    <property type="entry name" value="Znf_MYND"/>
</dbReference>
<dbReference type="InParanoid" id="E9I1T9"/>
<feature type="domain" description="MYND-type" evidence="9">
    <location>
        <begin position="170"/>
        <end position="208"/>
    </location>
</feature>